<evidence type="ECO:0000313" key="2">
    <source>
        <dbReference type="EMBL" id="SDJ04972.1"/>
    </source>
</evidence>
<name>A0A1G8QJP8_9RHOB</name>
<accession>A0A1G8QJP8</accession>
<dbReference type="InterPro" id="IPR029068">
    <property type="entry name" value="Glyas_Bleomycin-R_OHBP_Dase"/>
</dbReference>
<dbReference type="OrthoDB" id="7355345at2"/>
<organism evidence="2 3">
    <name type="scientific">Aliiruegeria lutimaris</name>
    <dbReference type="NCBI Taxonomy" id="571298"/>
    <lineage>
        <taxon>Bacteria</taxon>
        <taxon>Pseudomonadati</taxon>
        <taxon>Pseudomonadota</taxon>
        <taxon>Alphaproteobacteria</taxon>
        <taxon>Rhodobacterales</taxon>
        <taxon>Roseobacteraceae</taxon>
        <taxon>Aliiruegeria</taxon>
    </lineage>
</organism>
<keyword evidence="2" id="KW-0223">Dioxygenase</keyword>
<feature type="domain" description="VOC" evidence="1">
    <location>
        <begin position="5"/>
        <end position="127"/>
    </location>
</feature>
<proteinExistence type="predicted"/>
<dbReference type="AlphaFoldDB" id="A0A1G8QJP8"/>
<gene>
    <name evidence="2" type="ORF">SAMN04488026_101122</name>
</gene>
<dbReference type="Gene3D" id="3.10.180.10">
    <property type="entry name" value="2,3-Dihydroxybiphenyl 1,2-Dioxygenase, domain 1"/>
    <property type="match status" value="1"/>
</dbReference>
<dbReference type="RefSeq" id="WP_093152493.1">
    <property type="nucleotide sequence ID" value="NZ_FNEK01000011.1"/>
</dbReference>
<reference evidence="2 3" key="1">
    <citation type="submission" date="2016-10" db="EMBL/GenBank/DDBJ databases">
        <authorList>
            <person name="de Groot N.N."/>
        </authorList>
    </citation>
    <scope>NUCLEOTIDE SEQUENCE [LARGE SCALE GENOMIC DNA]</scope>
    <source>
        <strain evidence="2 3">DSM 25294</strain>
    </source>
</reference>
<dbReference type="GO" id="GO:0051213">
    <property type="term" value="F:dioxygenase activity"/>
    <property type="evidence" value="ECO:0007669"/>
    <property type="project" value="UniProtKB-KW"/>
</dbReference>
<keyword evidence="2" id="KW-0560">Oxidoreductase</keyword>
<dbReference type="InterPro" id="IPR037523">
    <property type="entry name" value="VOC_core"/>
</dbReference>
<protein>
    <submittedName>
        <fullName evidence="2">Glyoxalase/Bleomycin resistance protein/Dioxygenase superfamily protein</fullName>
    </submittedName>
</protein>
<keyword evidence="3" id="KW-1185">Reference proteome</keyword>
<evidence type="ECO:0000313" key="3">
    <source>
        <dbReference type="Proteomes" id="UP000199382"/>
    </source>
</evidence>
<dbReference type="EMBL" id="FNEK01000011">
    <property type="protein sequence ID" value="SDJ04972.1"/>
    <property type="molecule type" value="Genomic_DNA"/>
</dbReference>
<dbReference type="InterPro" id="IPR004360">
    <property type="entry name" value="Glyas_Fos-R_dOase_dom"/>
</dbReference>
<dbReference type="PROSITE" id="PS51819">
    <property type="entry name" value="VOC"/>
    <property type="match status" value="1"/>
</dbReference>
<sequence>MTQAFLEHVNITVKDPKATAEELCALFDWKIRWEGNAISGGYSVHVGNGTSYMAVYAPPKQTHAKTGSSYSTLGGLNHVGIVVPDFEATEARVAAAGYTPHNHADYEPGRRFYFDTRDGIEIEVVSYD</sequence>
<evidence type="ECO:0000259" key="1">
    <source>
        <dbReference type="PROSITE" id="PS51819"/>
    </source>
</evidence>
<dbReference type="Pfam" id="PF00903">
    <property type="entry name" value="Glyoxalase"/>
    <property type="match status" value="1"/>
</dbReference>
<dbReference type="Proteomes" id="UP000199382">
    <property type="component" value="Unassembled WGS sequence"/>
</dbReference>
<dbReference type="SUPFAM" id="SSF54593">
    <property type="entry name" value="Glyoxalase/Bleomycin resistance protein/Dihydroxybiphenyl dioxygenase"/>
    <property type="match status" value="1"/>
</dbReference>
<dbReference type="STRING" id="571298.SAMN04488026_101122"/>